<proteinExistence type="inferred from homology"/>
<evidence type="ECO:0000313" key="4">
    <source>
        <dbReference type="Proteomes" id="UP000076761"/>
    </source>
</evidence>
<dbReference type="Proteomes" id="UP000076761">
    <property type="component" value="Unassembled WGS sequence"/>
</dbReference>
<dbReference type="AlphaFoldDB" id="A0A165SV27"/>
<dbReference type="PANTHER" id="PTHR32470:SF2">
    <property type="entry name" value="NADH DEHYDROGENASE [UBIQUINONE] 1 ALPHA SUBCOMPLEX ASSEMBLY FACTOR 2"/>
    <property type="match status" value="1"/>
</dbReference>
<protein>
    <recommendedName>
        <fullName evidence="5">NADH dehydrogenase [ubiquinone] 1 alpha subcomplex subunit</fullName>
    </recommendedName>
</protein>
<feature type="region of interest" description="Disordered" evidence="2">
    <location>
        <begin position="107"/>
        <end position="180"/>
    </location>
</feature>
<name>A0A165SV27_9AGAM</name>
<dbReference type="PANTHER" id="PTHR32470">
    <property type="entry name" value="ADH DEHYDROGENASE [UBIQUINONE] 1 ALPHA SUBCOMPLEX ASSEMBLY FACTOR 2"/>
    <property type="match status" value="1"/>
</dbReference>
<gene>
    <name evidence="3" type="ORF">NEOLEDRAFT_1178183</name>
</gene>
<keyword evidence="4" id="KW-1185">Reference proteome</keyword>
<dbReference type="GO" id="GO:0045271">
    <property type="term" value="C:respiratory chain complex I"/>
    <property type="evidence" value="ECO:0007669"/>
    <property type="project" value="InterPro"/>
</dbReference>
<evidence type="ECO:0000313" key="3">
    <source>
        <dbReference type="EMBL" id="KZT25721.1"/>
    </source>
</evidence>
<dbReference type="EMBL" id="KV425570">
    <property type="protein sequence ID" value="KZT25721.1"/>
    <property type="molecule type" value="Genomic_DNA"/>
</dbReference>
<dbReference type="InterPro" id="IPR007763">
    <property type="entry name" value="NDUFA12"/>
</dbReference>
<evidence type="ECO:0000256" key="2">
    <source>
        <dbReference type="SAM" id="MobiDB-lite"/>
    </source>
</evidence>
<evidence type="ECO:0008006" key="5">
    <source>
        <dbReference type="Google" id="ProtNLM"/>
    </source>
</evidence>
<dbReference type="InterPro" id="IPR052618">
    <property type="entry name" value="ComplexI_NDUFA12"/>
</dbReference>
<organism evidence="3 4">
    <name type="scientific">Neolentinus lepideus HHB14362 ss-1</name>
    <dbReference type="NCBI Taxonomy" id="1314782"/>
    <lineage>
        <taxon>Eukaryota</taxon>
        <taxon>Fungi</taxon>
        <taxon>Dikarya</taxon>
        <taxon>Basidiomycota</taxon>
        <taxon>Agaricomycotina</taxon>
        <taxon>Agaricomycetes</taxon>
        <taxon>Gloeophyllales</taxon>
        <taxon>Gloeophyllaceae</taxon>
        <taxon>Neolentinus</taxon>
    </lineage>
</organism>
<dbReference type="Pfam" id="PF05071">
    <property type="entry name" value="NDUFA12"/>
    <property type="match status" value="1"/>
</dbReference>
<evidence type="ECO:0000256" key="1">
    <source>
        <dbReference type="ARBA" id="ARBA00007355"/>
    </source>
</evidence>
<sequence length="180" mass="20749">MSFLTRIWRSLRGRAHLVGRDLDGNRFYEYPSTSDDPRRTKRVVKYLGLRLEEPAEAAIRVKRLAVQWKMWLSHTRPNPPTLEELQADVVRQQRVLANVALLEEQERQRKARIGSPEAFREEPASSIEPAPAPVQTDEGAFRYASTTVQEQETKRQPELTPVYSDEPQAWSPRTVRRGGS</sequence>
<accession>A0A165SV27</accession>
<dbReference type="OrthoDB" id="10255576at2759"/>
<dbReference type="InParanoid" id="A0A165SV27"/>
<dbReference type="GO" id="GO:0005739">
    <property type="term" value="C:mitochondrion"/>
    <property type="evidence" value="ECO:0007669"/>
    <property type="project" value="TreeGrafter"/>
</dbReference>
<comment type="similarity">
    <text evidence="1">Belongs to the complex I NDUFA12 subunit family.</text>
</comment>
<reference evidence="3 4" key="1">
    <citation type="journal article" date="2016" name="Mol. Biol. Evol.">
        <title>Comparative Genomics of Early-Diverging Mushroom-Forming Fungi Provides Insights into the Origins of Lignocellulose Decay Capabilities.</title>
        <authorList>
            <person name="Nagy L.G."/>
            <person name="Riley R."/>
            <person name="Tritt A."/>
            <person name="Adam C."/>
            <person name="Daum C."/>
            <person name="Floudas D."/>
            <person name="Sun H."/>
            <person name="Yadav J.S."/>
            <person name="Pangilinan J."/>
            <person name="Larsson K.H."/>
            <person name="Matsuura K."/>
            <person name="Barry K."/>
            <person name="Labutti K."/>
            <person name="Kuo R."/>
            <person name="Ohm R.A."/>
            <person name="Bhattacharya S.S."/>
            <person name="Shirouzu T."/>
            <person name="Yoshinaga Y."/>
            <person name="Martin F.M."/>
            <person name="Grigoriev I.V."/>
            <person name="Hibbett D.S."/>
        </authorList>
    </citation>
    <scope>NUCLEOTIDE SEQUENCE [LARGE SCALE GENOMIC DNA]</scope>
    <source>
        <strain evidence="3 4">HHB14362 ss-1</strain>
    </source>
</reference>
<dbReference type="GO" id="GO:0032981">
    <property type="term" value="P:mitochondrial respiratory chain complex I assembly"/>
    <property type="evidence" value="ECO:0007669"/>
    <property type="project" value="TreeGrafter"/>
</dbReference>
<dbReference type="STRING" id="1314782.A0A165SV27"/>